<dbReference type="InterPro" id="IPR050622">
    <property type="entry name" value="CPA3_antiporter_subunitB"/>
</dbReference>
<dbReference type="RefSeq" id="WP_184430897.1">
    <property type="nucleotide sequence ID" value="NZ_JACIGI010000001.1"/>
</dbReference>
<feature type="transmembrane region" description="Helical" evidence="7">
    <location>
        <begin position="12"/>
        <end position="29"/>
    </location>
</feature>
<feature type="domain" description="Na+/H+ antiporter MnhB subunit-related protein" evidence="8">
    <location>
        <begin position="6"/>
        <end position="127"/>
    </location>
</feature>
<protein>
    <submittedName>
        <fullName evidence="9">Multicomponent Na+:H+ antiporter subunit B</fullName>
    </submittedName>
</protein>
<evidence type="ECO:0000256" key="7">
    <source>
        <dbReference type="SAM" id="Phobius"/>
    </source>
</evidence>
<evidence type="ECO:0000256" key="3">
    <source>
        <dbReference type="ARBA" id="ARBA00022475"/>
    </source>
</evidence>
<gene>
    <name evidence="9" type="ORF">GGD88_000129</name>
</gene>
<reference evidence="9 10" key="1">
    <citation type="submission" date="2020-08" db="EMBL/GenBank/DDBJ databases">
        <title>Genome sequencing of Purple Non-Sulfur Bacteria from various extreme environments.</title>
        <authorList>
            <person name="Mayer M."/>
        </authorList>
    </citation>
    <scope>NUCLEOTIDE SEQUENCE [LARGE SCALE GENOMIC DNA]</scope>
    <source>
        <strain evidence="9 10">JA135</strain>
    </source>
</reference>
<dbReference type="EMBL" id="JACIGI010000001">
    <property type="protein sequence ID" value="MBB4284423.1"/>
    <property type="molecule type" value="Genomic_DNA"/>
</dbReference>
<keyword evidence="6 7" id="KW-0472">Membrane</keyword>
<sequence>MRLHSVLRTTTKLLMPPIMLFALYVQFHGDYGPGGGFQAGVIFAVAFILFTLIFGPVRARRVAPAWVTTPLCAAGVLLYAGVGLVTMALGGAYLDYDVLAHTPLHGQHLGILLVELGVGLTVWAVMVSIFLAFVGRDTGALADEADTDTDTGADTGAGDGHA</sequence>
<comment type="similarity">
    <text evidence="2">Belongs to the CPA3 antiporters (TC 2.A.63) subunit B family.</text>
</comment>
<evidence type="ECO:0000313" key="9">
    <source>
        <dbReference type="EMBL" id="MBB4284423.1"/>
    </source>
</evidence>
<feature type="transmembrane region" description="Helical" evidence="7">
    <location>
        <begin position="66"/>
        <end position="89"/>
    </location>
</feature>
<proteinExistence type="inferred from homology"/>
<keyword evidence="3" id="KW-1003">Cell membrane</keyword>
<feature type="transmembrane region" description="Helical" evidence="7">
    <location>
        <begin position="109"/>
        <end position="134"/>
    </location>
</feature>
<dbReference type="InterPro" id="IPR007182">
    <property type="entry name" value="MnhB"/>
</dbReference>
<dbReference type="PANTHER" id="PTHR33932">
    <property type="entry name" value="NA(+)/H(+) ANTIPORTER SUBUNIT B"/>
    <property type="match status" value="1"/>
</dbReference>
<dbReference type="Pfam" id="PF04039">
    <property type="entry name" value="MnhB"/>
    <property type="match status" value="1"/>
</dbReference>
<evidence type="ECO:0000256" key="1">
    <source>
        <dbReference type="ARBA" id="ARBA00004651"/>
    </source>
</evidence>
<keyword evidence="4 7" id="KW-0812">Transmembrane</keyword>
<evidence type="ECO:0000313" key="10">
    <source>
        <dbReference type="Proteomes" id="UP000555728"/>
    </source>
</evidence>
<dbReference type="AlphaFoldDB" id="A0A7W6RWA4"/>
<evidence type="ECO:0000256" key="2">
    <source>
        <dbReference type="ARBA" id="ARBA00009425"/>
    </source>
</evidence>
<accession>A0A7W6RWA4</accession>
<keyword evidence="10" id="KW-1185">Reference proteome</keyword>
<feature type="transmembrane region" description="Helical" evidence="7">
    <location>
        <begin position="35"/>
        <end position="54"/>
    </location>
</feature>
<evidence type="ECO:0000259" key="8">
    <source>
        <dbReference type="Pfam" id="PF04039"/>
    </source>
</evidence>
<dbReference type="NCBIfam" id="NF009162">
    <property type="entry name" value="PRK12508.1"/>
    <property type="match status" value="1"/>
</dbReference>
<dbReference type="PANTHER" id="PTHR33932:SF4">
    <property type="entry name" value="NA(+)_H(+) ANTIPORTER SUBUNIT B"/>
    <property type="match status" value="1"/>
</dbReference>
<dbReference type="GO" id="GO:0005886">
    <property type="term" value="C:plasma membrane"/>
    <property type="evidence" value="ECO:0007669"/>
    <property type="project" value="UniProtKB-SubCell"/>
</dbReference>
<keyword evidence="5 7" id="KW-1133">Transmembrane helix</keyword>
<comment type="caution">
    <text evidence="9">The sequence shown here is derived from an EMBL/GenBank/DDBJ whole genome shotgun (WGS) entry which is preliminary data.</text>
</comment>
<evidence type="ECO:0000256" key="5">
    <source>
        <dbReference type="ARBA" id="ARBA00022989"/>
    </source>
</evidence>
<evidence type="ECO:0000256" key="4">
    <source>
        <dbReference type="ARBA" id="ARBA00022692"/>
    </source>
</evidence>
<evidence type="ECO:0000256" key="6">
    <source>
        <dbReference type="ARBA" id="ARBA00023136"/>
    </source>
</evidence>
<organism evidence="9 10">
    <name type="scientific">Roseospira goensis</name>
    <dbReference type="NCBI Taxonomy" id="391922"/>
    <lineage>
        <taxon>Bacteria</taxon>
        <taxon>Pseudomonadati</taxon>
        <taxon>Pseudomonadota</taxon>
        <taxon>Alphaproteobacteria</taxon>
        <taxon>Rhodospirillales</taxon>
        <taxon>Rhodospirillaceae</taxon>
        <taxon>Roseospira</taxon>
    </lineage>
</organism>
<comment type="subcellular location">
    <subcellularLocation>
        <location evidence="1">Cell membrane</location>
        <topology evidence="1">Multi-pass membrane protein</topology>
    </subcellularLocation>
</comment>
<name>A0A7W6RWA4_9PROT</name>
<dbReference type="Proteomes" id="UP000555728">
    <property type="component" value="Unassembled WGS sequence"/>
</dbReference>